<name>A0A6I9UAP1_SESIN</name>
<dbReference type="KEGG" id="sind:105174427"/>
<dbReference type="PANTHER" id="PTHR34658">
    <property type="entry name" value="OS01G0151800 PROTEIN"/>
    <property type="match status" value="1"/>
</dbReference>
<protein>
    <submittedName>
        <fullName evidence="3">Uncharacterized protein LOC105174427</fullName>
    </submittedName>
</protein>
<dbReference type="Gramene" id="SIN_1011228.t">
    <property type="protein sequence ID" value="SIN_1011228.t.cds1"/>
    <property type="gene ID" value="SIN_1011228"/>
</dbReference>
<keyword evidence="1" id="KW-0812">Transmembrane</keyword>
<evidence type="ECO:0000313" key="3">
    <source>
        <dbReference type="RefSeq" id="XP_011094835.1"/>
    </source>
</evidence>
<accession>A0A6I9UAP1</accession>
<keyword evidence="1" id="KW-1133">Transmembrane helix</keyword>
<dbReference type="OrthoDB" id="1921102at2759"/>
<organism evidence="2 3">
    <name type="scientific">Sesamum indicum</name>
    <name type="common">Oriental sesame</name>
    <name type="synonym">Sesamum orientale</name>
    <dbReference type="NCBI Taxonomy" id="4182"/>
    <lineage>
        <taxon>Eukaryota</taxon>
        <taxon>Viridiplantae</taxon>
        <taxon>Streptophyta</taxon>
        <taxon>Embryophyta</taxon>
        <taxon>Tracheophyta</taxon>
        <taxon>Spermatophyta</taxon>
        <taxon>Magnoliopsida</taxon>
        <taxon>eudicotyledons</taxon>
        <taxon>Gunneridae</taxon>
        <taxon>Pentapetalae</taxon>
        <taxon>asterids</taxon>
        <taxon>lamiids</taxon>
        <taxon>Lamiales</taxon>
        <taxon>Pedaliaceae</taxon>
        <taxon>Sesamum</taxon>
    </lineage>
</organism>
<feature type="transmembrane region" description="Helical" evidence="1">
    <location>
        <begin position="21"/>
        <end position="41"/>
    </location>
</feature>
<gene>
    <name evidence="3" type="primary">LOC105174427</name>
</gene>
<evidence type="ECO:0000256" key="1">
    <source>
        <dbReference type="SAM" id="Phobius"/>
    </source>
</evidence>
<feature type="transmembrane region" description="Helical" evidence="1">
    <location>
        <begin position="93"/>
        <end position="116"/>
    </location>
</feature>
<keyword evidence="1" id="KW-0472">Membrane</keyword>
<keyword evidence="2" id="KW-1185">Reference proteome</keyword>
<dbReference type="RefSeq" id="XP_011094835.1">
    <property type="nucleotide sequence ID" value="XM_011096533.2"/>
</dbReference>
<dbReference type="GeneID" id="105174427"/>
<dbReference type="InParanoid" id="A0A6I9UAP1"/>
<dbReference type="FunCoup" id="A0A6I9UAP1">
    <property type="interactions" value="39"/>
</dbReference>
<dbReference type="AlphaFoldDB" id="A0A6I9UAP1"/>
<dbReference type="PANTHER" id="PTHR34658:SF2">
    <property type="entry name" value="OS01G0151800 PROTEIN"/>
    <property type="match status" value="1"/>
</dbReference>
<dbReference type="Proteomes" id="UP000504604">
    <property type="component" value="Linkage group LG11"/>
</dbReference>
<reference evidence="3" key="1">
    <citation type="submission" date="2025-08" db="UniProtKB">
        <authorList>
            <consortium name="RefSeq"/>
        </authorList>
    </citation>
    <scope>IDENTIFICATION</scope>
</reference>
<evidence type="ECO:0000313" key="2">
    <source>
        <dbReference type="Proteomes" id="UP000504604"/>
    </source>
</evidence>
<sequence>MSFSFSNSLLLHIIPHPRWPLLFYAAAWTTILTVTVAVASFSPELAFVSAISPNSSSSQACREGGFLRLPLDIPSEDFCLPARFFKRSSIDMLVPPVFAAVIVACSACVVKAMGLWEAEDEHF</sequence>
<proteinExistence type="predicted"/>